<dbReference type="EMBL" id="VBOT01000030">
    <property type="protein sequence ID" value="TMQ52624.1"/>
    <property type="molecule type" value="Genomic_DNA"/>
</dbReference>
<protein>
    <submittedName>
        <fullName evidence="2">Aminoglycoside phosphotransferase family protein</fullName>
    </submittedName>
</protein>
<feature type="domain" description="Aminoglycoside phosphotransferase" evidence="1">
    <location>
        <begin position="108"/>
        <end position="251"/>
    </location>
</feature>
<sequence length="333" mass="37701">MRIRFKPTAEQRAELLRKLVRAQQPATALKILRSTAAADFQPSRAVPTVQSVHSDRFVVRVQLTSDAAERSYALKVYSDDFSEKVWTHARSLAAYYPSNHDGLCLPTHYLPSERMLVFPWVEGVFLSEIVDELKLDLLRDAAGIAASLHRLKIVPESPTTARMFVDETRGWCDRLRERRPETTPLTERLMAALERALPLLDPAEPAPIHGDMAAGQFLWTGRRLVLLDLDMFGYADPAYDAGHFVAQLERRRLFDRELPAHASRWVDCFRDAYLAEMPGVSPRNVTFYCGLTLMRKMYTVCRRFPTEGPELVPKLAARAEAALEDAMSPLSTS</sequence>
<keyword evidence="2" id="KW-0808">Transferase</keyword>
<evidence type="ECO:0000313" key="3">
    <source>
        <dbReference type="Proteomes" id="UP000320184"/>
    </source>
</evidence>
<accession>A0A538SMN2</accession>
<dbReference type="AlphaFoldDB" id="A0A538SMN2"/>
<comment type="caution">
    <text evidence="2">The sequence shown here is derived from an EMBL/GenBank/DDBJ whole genome shotgun (WGS) entry which is preliminary data.</text>
</comment>
<reference evidence="2 3" key="1">
    <citation type="journal article" date="2019" name="Nat. Microbiol.">
        <title>Mediterranean grassland soil C-N compound turnover is dependent on rainfall and depth, and is mediated by genomically divergent microorganisms.</title>
        <authorList>
            <person name="Diamond S."/>
            <person name="Andeer P.F."/>
            <person name="Li Z."/>
            <person name="Crits-Christoph A."/>
            <person name="Burstein D."/>
            <person name="Anantharaman K."/>
            <person name="Lane K.R."/>
            <person name="Thomas B.C."/>
            <person name="Pan C."/>
            <person name="Northen T.R."/>
            <person name="Banfield J.F."/>
        </authorList>
    </citation>
    <scope>NUCLEOTIDE SEQUENCE [LARGE SCALE GENOMIC DNA]</scope>
    <source>
        <strain evidence="2">WS_3</strain>
    </source>
</reference>
<organism evidence="2 3">
    <name type="scientific">Eiseniibacteriota bacterium</name>
    <dbReference type="NCBI Taxonomy" id="2212470"/>
    <lineage>
        <taxon>Bacteria</taxon>
        <taxon>Candidatus Eiseniibacteriota</taxon>
    </lineage>
</organism>
<evidence type="ECO:0000313" key="2">
    <source>
        <dbReference type="EMBL" id="TMQ52624.1"/>
    </source>
</evidence>
<dbReference type="Proteomes" id="UP000320184">
    <property type="component" value="Unassembled WGS sequence"/>
</dbReference>
<evidence type="ECO:0000259" key="1">
    <source>
        <dbReference type="Pfam" id="PF01636"/>
    </source>
</evidence>
<dbReference type="InterPro" id="IPR011009">
    <property type="entry name" value="Kinase-like_dom_sf"/>
</dbReference>
<proteinExistence type="predicted"/>
<dbReference type="SUPFAM" id="SSF56112">
    <property type="entry name" value="Protein kinase-like (PK-like)"/>
    <property type="match status" value="1"/>
</dbReference>
<dbReference type="Gene3D" id="3.90.1200.10">
    <property type="match status" value="1"/>
</dbReference>
<dbReference type="Pfam" id="PF01636">
    <property type="entry name" value="APH"/>
    <property type="match status" value="1"/>
</dbReference>
<dbReference type="InterPro" id="IPR002575">
    <property type="entry name" value="Aminoglycoside_PTrfase"/>
</dbReference>
<name>A0A538SMN2_UNCEI</name>
<dbReference type="GO" id="GO:0016740">
    <property type="term" value="F:transferase activity"/>
    <property type="evidence" value="ECO:0007669"/>
    <property type="project" value="UniProtKB-KW"/>
</dbReference>
<gene>
    <name evidence="2" type="ORF">E6K73_02500</name>
</gene>